<keyword evidence="1" id="KW-0547">Nucleotide-binding</keyword>
<protein>
    <recommendedName>
        <fullName evidence="5">Helicase C-terminal domain-containing protein</fullName>
    </recommendedName>
</protein>
<dbReference type="CDD" id="cd18787">
    <property type="entry name" value="SF2_C_DEAD"/>
    <property type="match status" value="1"/>
</dbReference>
<dbReference type="GO" id="GO:0016787">
    <property type="term" value="F:hydrolase activity"/>
    <property type="evidence" value="ECO:0007669"/>
    <property type="project" value="UniProtKB-KW"/>
</dbReference>
<evidence type="ECO:0000256" key="2">
    <source>
        <dbReference type="ARBA" id="ARBA00022801"/>
    </source>
</evidence>
<evidence type="ECO:0000313" key="7">
    <source>
        <dbReference type="Proteomes" id="UP000712281"/>
    </source>
</evidence>
<dbReference type="SUPFAM" id="SSF52540">
    <property type="entry name" value="P-loop containing nucleoside triphosphate hydrolases"/>
    <property type="match status" value="1"/>
</dbReference>
<evidence type="ECO:0000313" key="6">
    <source>
        <dbReference type="EMBL" id="KAF2560055.1"/>
    </source>
</evidence>
<name>A0A8S9HNI5_BRACR</name>
<dbReference type="InterPro" id="IPR050079">
    <property type="entry name" value="DEAD_box_RNA_helicase"/>
</dbReference>
<keyword evidence="2" id="KW-0378">Hydrolase</keyword>
<dbReference type="GO" id="GO:0005829">
    <property type="term" value="C:cytosol"/>
    <property type="evidence" value="ECO:0007669"/>
    <property type="project" value="TreeGrafter"/>
</dbReference>
<keyword evidence="4" id="KW-0067">ATP-binding</keyword>
<evidence type="ECO:0000256" key="1">
    <source>
        <dbReference type="ARBA" id="ARBA00022741"/>
    </source>
</evidence>
<keyword evidence="3" id="KW-0347">Helicase</keyword>
<proteinExistence type="predicted"/>
<dbReference type="Pfam" id="PF00271">
    <property type="entry name" value="Helicase_C"/>
    <property type="match status" value="1"/>
</dbReference>
<dbReference type="PANTHER" id="PTHR47959">
    <property type="entry name" value="ATP-DEPENDENT RNA HELICASE RHLE-RELATED"/>
    <property type="match status" value="1"/>
</dbReference>
<gene>
    <name evidence="6" type="ORF">F2Q68_00013508</name>
</gene>
<dbReference type="InterPro" id="IPR001650">
    <property type="entry name" value="Helicase_C-like"/>
</dbReference>
<feature type="domain" description="Helicase C-terminal" evidence="5">
    <location>
        <begin position="26"/>
        <end position="110"/>
    </location>
</feature>
<dbReference type="PANTHER" id="PTHR47959:SF24">
    <property type="entry name" value="ATP-DEPENDENT RNA HELICASE"/>
    <property type="match status" value="1"/>
</dbReference>
<dbReference type="GO" id="GO:0005524">
    <property type="term" value="F:ATP binding"/>
    <property type="evidence" value="ECO:0007669"/>
    <property type="project" value="UniProtKB-KW"/>
</dbReference>
<organism evidence="6 7">
    <name type="scientific">Brassica cretica</name>
    <name type="common">Mustard</name>
    <dbReference type="NCBI Taxonomy" id="69181"/>
    <lineage>
        <taxon>Eukaryota</taxon>
        <taxon>Viridiplantae</taxon>
        <taxon>Streptophyta</taxon>
        <taxon>Embryophyta</taxon>
        <taxon>Tracheophyta</taxon>
        <taxon>Spermatophyta</taxon>
        <taxon>Magnoliopsida</taxon>
        <taxon>eudicotyledons</taxon>
        <taxon>Gunneridae</taxon>
        <taxon>Pentapetalae</taxon>
        <taxon>rosids</taxon>
        <taxon>malvids</taxon>
        <taxon>Brassicales</taxon>
        <taxon>Brassicaceae</taxon>
        <taxon>Brassiceae</taxon>
        <taxon>Brassica</taxon>
    </lineage>
</organism>
<dbReference type="Proteomes" id="UP000712281">
    <property type="component" value="Unassembled WGS sequence"/>
</dbReference>
<dbReference type="InterPro" id="IPR027417">
    <property type="entry name" value="P-loop_NTPase"/>
</dbReference>
<dbReference type="PROSITE" id="PS51194">
    <property type="entry name" value="HELICASE_CTER"/>
    <property type="match status" value="1"/>
</dbReference>
<accession>A0A8S9HNI5</accession>
<evidence type="ECO:0000256" key="4">
    <source>
        <dbReference type="ARBA" id="ARBA00022840"/>
    </source>
</evidence>
<sequence length="149" mass="17067">MQLCINSQSMRLSALSKIKSGKIPILDIPTVDLVINYDIPRYPRDYVHRVGRTARAGRGGLAVSIITELCGLYCCRGNELQATKKERVEKEVPSRPPNPYQRPLLTTFLHIPYFPKMKEPGENSLLTTSNLQLRQKKLRINHGFRDSYR</sequence>
<reference evidence="6" key="1">
    <citation type="submission" date="2019-12" db="EMBL/GenBank/DDBJ databases">
        <title>Genome sequencing and annotation of Brassica cretica.</title>
        <authorList>
            <person name="Studholme D.J."/>
            <person name="Sarris P.F."/>
        </authorList>
    </citation>
    <scope>NUCLEOTIDE SEQUENCE</scope>
    <source>
        <strain evidence="6">PFS-001/15</strain>
        <tissue evidence="6">Leaf</tissue>
    </source>
</reference>
<comment type="caution">
    <text evidence="6">The sequence shown here is derived from an EMBL/GenBank/DDBJ whole genome shotgun (WGS) entry which is preliminary data.</text>
</comment>
<dbReference type="AlphaFoldDB" id="A0A8S9HNI5"/>
<dbReference type="EMBL" id="QGKW02001940">
    <property type="protein sequence ID" value="KAF2560055.1"/>
    <property type="molecule type" value="Genomic_DNA"/>
</dbReference>
<evidence type="ECO:0000256" key="3">
    <source>
        <dbReference type="ARBA" id="ARBA00022806"/>
    </source>
</evidence>
<evidence type="ECO:0000259" key="5">
    <source>
        <dbReference type="PROSITE" id="PS51194"/>
    </source>
</evidence>
<dbReference type="Gene3D" id="3.40.50.300">
    <property type="entry name" value="P-loop containing nucleotide triphosphate hydrolases"/>
    <property type="match status" value="1"/>
</dbReference>
<dbReference type="GO" id="GO:0003724">
    <property type="term" value="F:RNA helicase activity"/>
    <property type="evidence" value="ECO:0007669"/>
    <property type="project" value="TreeGrafter"/>
</dbReference>